<keyword evidence="4 11" id="KW-0378">Hydrolase</keyword>
<keyword evidence="8" id="KW-0234">DNA repair</keyword>
<dbReference type="Pfam" id="PF05496">
    <property type="entry name" value="RuvB_N"/>
    <property type="match status" value="1"/>
</dbReference>
<dbReference type="Gene3D" id="1.10.8.60">
    <property type="match status" value="1"/>
</dbReference>
<dbReference type="NCBIfam" id="NF000868">
    <property type="entry name" value="PRK00080.1"/>
    <property type="match status" value="1"/>
</dbReference>
<dbReference type="AlphaFoldDB" id="A0A1J5SWC7"/>
<dbReference type="HAMAP" id="MF_00016">
    <property type="entry name" value="DNA_HJ_migration_RuvB"/>
    <property type="match status" value="1"/>
</dbReference>
<dbReference type="InterPro" id="IPR036388">
    <property type="entry name" value="WH-like_DNA-bd_sf"/>
</dbReference>
<protein>
    <submittedName>
        <fullName evidence="11">Holliday junction ATP-dependent DNA helicase RuvB</fullName>
        <ecNumber evidence="11">3.6.4.12</ecNumber>
    </submittedName>
</protein>
<keyword evidence="3" id="KW-0227">DNA damage</keyword>
<dbReference type="InterPro" id="IPR004605">
    <property type="entry name" value="DNA_helicase_Holl-junc_RuvB"/>
</dbReference>
<dbReference type="EC" id="3.6.4.12" evidence="11"/>
<dbReference type="SMART" id="SM00382">
    <property type="entry name" value="AAA"/>
    <property type="match status" value="1"/>
</dbReference>
<dbReference type="InterPro" id="IPR027417">
    <property type="entry name" value="P-loop_NTPase"/>
</dbReference>
<evidence type="ECO:0000256" key="8">
    <source>
        <dbReference type="ARBA" id="ARBA00023204"/>
    </source>
</evidence>
<dbReference type="EMBL" id="MLJW01000047">
    <property type="protein sequence ID" value="OIR05900.1"/>
    <property type="molecule type" value="Genomic_DNA"/>
</dbReference>
<dbReference type="Gene3D" id="3.40.50.300">
    <property type="entry name" value="P-loop containing nucleotide triphosphate hydrolases"/>
    <property type="match status" value="1"/>
</dbReference>
<dbReference type="FunFam" id="1.10.8.60:FF:000023">
    <property type="entry name" value="Holliday junction ATP-dependent DNA helicase RuvB"/>
    <property type="match status" value="1"/>
</dbReference>
<keyword evidence="11" id="KW-0347">Helicase</keyword>
<dbReference type="Pfam" id="PF05491">
    <property type="entry name" value="WHD_RuvB"/>
    <property type="match status" value="1"/>
</dbReference>
<organism evidence="11">
    <name type="scientific">mine drainage metagenome</name>
    <dbReference type="NCBI Taxonomy" id="410659"/>
    <lineage>
        <taxon>unclassified sequences</taxon>
        <taxon>metagenomes</taxon>
        <taxon>ecological metagenomes</taxon>
    </lineage>
</organism>
<gene>
    <name evidence="11" type="primary">ruvB_4</name>
    <name evidence="11" type="ORF">GALL_120270</name>
</gene>
<dbReference type="PANTHER" id="PTHR42848">
    <property type="match status" value="1"/>
</dbReference>
<dbReference type="InterPro" id="IPR041445">
    <property type="entry name" value="AAA_lid_4"/>
</dbReference>
<evidence type="ECO:0000256" key="5">
    <source>
        <dbReference type="ARBA" id="ARBA00022840"/>
    </source>
</evidence>
<evidence type="ECO:0000313" key="11">
    <source>
        <dbReference type="EMBL" id="OIR05900.1"/>
    </source>
</evidence>
<evidence type="ECO:0000256" key="3">
    <source>
        <dbReference type="ARBA" id="ARBA00022763"/>
    </source>
</evidence>
<dbReference type="Pfam" id="PF17864">
    <property type="entry name" value="AAA_lid_4"/>
    <property type="match status" value="1"/>
</dbReference>
<accession>A0A1J5SWC7</accession>
<feature type="compositionally biased region" description="Polar residues" evidence="9">
    <location>
        <begin position="346"/>
        <end position="361"/>
    </location>
</feature>
<dbReference type="GO" id="GO:0003677">
    <property type="term" value="F:DNA binding"/>
    <property type="evidence" value="ECO:0007669"/>
    <property type="project" value="UniProtKB-KW"/>
</dbReference>
<dbReference type="SUPFAM" id="SSF52540">
    <property type="entry name" value="P-loop containing nucleoside triphosphate hydrolases"/>
    <property type="match status" value="1"/>
</dbReference>
<proteinExistence type="inferred from homology"/>
<comment type="caution">
    <text evidence="11">The sequence shown here is derived from an EMBL/GenBank/DDBJ whole genome shotgun (WGS) entry which is preliminary data.</text>
</comment>
<reference evidence="11" key="1">
    <citation type="submission" date="2016-10" db="EMBL/GenBank/DDBJ databases">
        <title>Sequence of Gallionella enrichment culture.</title>
        <authorList>
            <person name="Poehlein A."/>
            <person name="Muehling M."/>
            <person name="Daniel R."/>
        </authorList>
    </citation>
    <scope>NUCLEOTIDE SEQUENCE</scope>
</reference>
<dbReference type="CDD" id="cd00009">
    <property type="entry name" value="AAA"/>
    <property type="match status" value="1"/>
</dbReference>
<dbReference type="InterPro" id="IPR008823">
    <property type="entry name" value="RuvB_wg_C"/>
</dbReference>
<keyword evidence="5" id="KW-0067">ATP-binding</keyword>
<dbReference type="GO" id="GO:0006281">
    <property type="term" value="P:DNA repair"/>
    <property type="evidence" value="ECO:0007669"/>
    <property type="project" value="UniProtKB-KW"/>
</dbReference>
<evidence type="ECO:0000259" key="10">
    <source>
        <dbReference type="SMART" id="SM00382"/>
    </source>
</evidence>
<keyword evidence="1" id="KW-0963">Cytoplasm</keyword>
<dbReference type="InterPro" id="IPR003593">
    <property type="entry name" value="AAA+_ATPase"/>
</dbReference>
<name>A0A1J5SWC7_9ZZZZ</name>
<sequence length="367" mass="40448">MIQNDDLSAGPRIISAAPASQQEEALERALRPKQLDEYVGQEKIRGQLEIFIQAARKRKEPLDHVLLFGPPGLGKTTLAQIIAREMGVNIRHTSGPVLERAGDLAALLTNLEPNDVLFIDEIHRLSPVVEEILYPALEDYQIDIMIGEGPGARSVKIDLPPFTLVGATTRAGMLTNPLRDRFGIVARLEFYTPEELQRIVTRSSGLLELPISPDGALEIAKRSRGTPRIANRLLRRVRDYADVRADGNATREVADAALTMLDVDSRGLDVMDRRLLQTVIEKFLGGPVGVDNLAAAIGEERDTIEDVIEPYLIQQGYLQRTPRGRMATANAYLHFGLVQSLPQSAGSASNVSEVQPRSGNNKELWDE</sequence>
<evidence type="ECO:0000256" key="4">
    <source>
        <dbReference type="ARBA" id="ARBA00022801"/>
    </source>
</evidence>
<dbReference type="PANTHER" id="PTHR42848:SF1">
    <property type="entry name" value="HOLLIDAY JUNCTION BRANCH MIGRATION COMPLEX SUBUNIT RUVB"/>
    <property type="match status" value="1"/>
</dbReference>
<keyword evidence="7" id="KW-0233">DNA recombination</keyword>
<dbReference type="SUPFAM" id="SSF46785">
    <property type="entry name" value="Winged helix' DNA-binding domain"/>
    <property type="match status" value="1"/>
</dbReference>
<dbReference type="FunFam" id="3.40.50.300:FF:000073">
    <property type="entry name" value="Holliday junction ATP-dependent DNA helicase RuvB"/>
    <property type="match status" value="1"/>
</dbReference>
<dbReference type="Gene3D" id="1.10.10.10">
    <property type="entry name" value="Winged helix-like DNA-binding domain superfamily/Winged helix DNA-binding domain"/>
    <property type="match status" value="1"/>
</dbReference>
<keyword evidence="6" id="KW-0238">DNA-binding</keyword>
<dbReference type="GO" id="GO:0005524">
    <property type="term" value="F:ATP binding"/>
    <property type="evidence" value="ECO:0007669"/>
    <property type="project" value="UniProtKB-KW"/>
</dbReference>
<evidence type="ECO:0000256" key="7">
    <source>
        <dbReference type="ARBA" id="ARBA00023172"/>
    </source>
</evidence>
<evidence type="ECO:0000256" key="6">
    <source>
        <dbReference type="ARBA" id="ARBA00023125"/>
    </source>
</evidence>
<feature type="region of interest" description="Disordered" evidence="9">
    <location>
        <begin position="346"/>
        <end position="367"/>
    </location>
</feature>
<dbReference type="GO" id="GO:0006310">
    <property type="term" value="P:DNA recombination"/>
    <property type="evidence" value="ECO:0007669"/>
    <property type="project" value="UniProtKB-KW"/>
</dbReference>
<dbReference type="GO" id="GO:0016787">
    <property type="term" value="F:hydrolase activity"/>
    <property type="evidence" value="ECO:0007669"/>
    <property type="project" value="UniProtKB-KW"/>
</dbReference>
<evidence type="ECO:0000256" key="9">
    <source>
        <dbReference type="SAM" id="MobiDB-lite"/>
    </source>
</evidence>
<feature type="domain" description="AAA+ ATPase" evidence="10">
    <location>
        <begin position="61"/>
        <end position="188"/>
    </location>
</feature>
<evidence type="ECO:0000256" key="1">
    <source>
        <dbReference type="ARBA" id="ARBA00022490"/>
    </source>
</evidence>
<dbReference type="InterPro" id="IPR036390">
    <property type="entry name" value="WH_DNA-bd_sf"/>
</dbReference>
<dbReference type="InterPro" id="IPR008824">
    <property type="entry name" value="RuvB-like_N"/>
</dbReference>
<dbReference type="NCBIfam" id="TIGR00635">
    <property type="entry name" value="ruvB"/>
    <property type="match status" value="1"/>
</dbReference>
<keyword evidence="2" id="KW-0547">Nucleotide-binding</keyword>
<dbReference type="GO" id="GO:0009378">
    <property type="term" value="F:four-way junction helicase activity"/>
    <property type="evidence" value="ECO:0007669"/>
    <property type="project" value="InterPro"/>
</dbReference>
<dbReference type="FunFam" id="1.10.10.10:FF:000086">
    <property type="entry name" value="Holliday junction ATP-dependent DNA helicase RuvB"/>
    <property type="match status" value="1"/>
</dbReference>
<evidence type="ECO:0000256" key="2">
    <source>
        <dbReference type="ARBA" id="ARBA00022741"/>
    </source>
</evidence>